<evidence type="ECO:0000256" key="3">
    <source>
        <dbReference type="ARBA" id="ARBA00022898"/>
    </source>
</evidence>
<keyword evidence="3" id="KW-0663">Pyridoxal phosphate</keyword>
<dbReference type="PANTHER" id="PTHR48078:SF14">
    <property type="entry name" value="L-SERINE AMMONIA-LYASE"/>
    <property type="match status" value="1"/>
</dbReference>
<dbReference type="EC" id="4.3.1.17" evidence="2"/>
<name>A0ABM0K9C3_APLCA</name>
<dbReference type="Gene3D" id="3.40.50.1100">
    <property type="match status" value="2"/>
</dbReference>
<dbReference type="SUPFAM" id="SSF53686">
    <property type="entry name" value="Tryptophan synthase beta subunit-like PLP-dependent enzymes"/>
    <property type="match status" value="1"/>
</dbReference>
<dbReference type="InterPro" id="IPR000634">
    <property type="entry name" value="Ser/Thr_deHydtase_PyrdxlP-BS"/>
</dbReference>
<evidence type="ECO:0000313" key="11">
    <source>
        <dbReference type="RefSeq" id="XP_005111981.1"/>
    </source>
</evidence>
<comment type="catalytic activity">
    <reaction evidence="7">
        <text>L-serine = pyruvate + NH4(+)</text>
        <dbReference type="Rhea" id="RHEA:19169"/>
        <dbReference type="ChEBI" id="CHEBI:15361"/>
        <dbReference type="ChEBI" id="CHEBI:28938"/>
        <dbReference type="ChEBI" id="CHEBI:33384"/>
        <dbReference type="EC" id="4.3.1.17"/>
    </reaction>
</comment>
<reference evidence="11" key="1">
    <citation type="submission" date="2025-08" db="UniProtKB">
        <authorList>
            <consortium name="RefSeq"/>
        </authorList>
    </citation>
    <scope>IDENTIFICATION</scope>
</reference>
<evidence type="ECO:0000259" key="9">
    <source>
        <dbReference type="Pfam" id="PF00291"/>
    </source>
</evidence>
<evidence type="ECO:0000256" key="7">
    <source>
        <dbReference type="ARBA" id="ARBA00049406"/>
    </source>
</evidence>
<feature type="compositionally biased region" description="Basic and acidic residues" evidence="8">
    <location>
        <begin position="20"/>
        <end position="30"/>
    </location>
</feature>
<dbReference type="PANTHER" id="PTHR48078">
    <property type="entry name" value="THREONINE DEHYDRATASE, MITOCHONDRIAL-RELATED"/>
    <property type="match status" value="1"/>
</dbReference>
<dbReference type="PROSITE" id="PS00165">
    <property type="entry name" value="DEHYDRATASE_SER_THR"/>
    <property type="match status" value="1"/>
</dbReference>
<evidence type="ECO:0000256" key="5">
    <source>
        <dbReference type="ARBA" id="ARBA00041766"/>
    </source>
</evidence>
<feature type="region of interest" description="Disordered" evidence="8">
    <location>
        <begin position="20"/>
        <end position="39"/>
    </location>
</feature>
<dbReference type="Pfam" id="PF00291">
    <property type="entry name" value="PALP"/>
    <property type="match status" value="1"/>
</dbReference>
<evidence type="ECO:0000313" key="10">
    <source>
        <dbReference type="Proteomes" id="UP000694888"/>
    </source>
</evidence>
<organism evidence="10 11">
    <name type="scientific">Aplysia californica</name>
    <name type="common">California sea hare</name>
    <dbReference type="NCBI Taxonomy" id="6500"/>
    <lineage>
        <taxon>Eukaryota</taxon>
        <taxon>Metazoa</taxon>
        <taxon>Spiralia</taxon>
        <taxon>Lophotrochozoa</taxon>
        <taxon>Mollusca</taxon>
        <taxon>Gastropoda</taxon>
        <taxon>Heterobranchia</taxon>
        <taxon>Euthyneura</taxon>
        <taxon>Tectipleura</taxon>
        <taxon>Aplysiida</taxon>
        <taxon>Aplysioidea</taxon>
        <taxon>Aplysiidae</taxon>
        <taxon>Aplysia</taxon>
    </lineage>
</organism>
<dbReference type="CDD" id="cd01562">
    <property type="entry name" value="Thr-dehyd"/>
    <property type="match status" value="1"/>
</dbReference>
<dbReference type="Proteomes" id="UP000694888">
    <property type="component" value="Unplaced"/>
</dbReference>
<proteinExistence type="predicted"/>
<protein>
    <recommendedName>
        <fullName evidence="2">L-serine ammonia-lyase</fullName>
        <ecNumber evidence="2">4.3.1.17</ecNumber>
    </recommendedName>
    <alternativeName>
        <fullName evidence="5">L-serine deaminase</fullName>
    </alternativeName>
    <alternativeName>
        <fullName evidence="6">L-threonine dehydratase</fullName>
    </alternativeName>
</protein>
<keyword evidence="4" id="KW-0456">Lyase</keyword>
<dbReference type="RefSeq" id="XP_005111981.1">
    <property type="nucleotide sequence ID" value="XM_005111924.2"/>
</dbReference>
<gene>
    <name evidence="11" type="primary">LOC101854839</name>
</gene>
<dbReference type="InterPro" id="IPR001926">
    <property type="entry name" value="TrpB-like_PALP"/>
</dbReference>
<evidence type="ECO:0000256" key="2">
    <source>
        <dbReference type="ARBA" id="ARBA00012093"/>
    </source>
</evidence>
<comment type="cofactor">
    <cofactor evidence="1">
        <name>pyridoxal 5'-phosphate</name>
        <dbReference type="ChEBI" id="CHEBI:597326"/>
    </cofactor>
</comment>
<feature type="domain" description="Tryptophan synthase beta chain-like PALP" evidence="9">
    <location>
        <begin position="157"/>
        <end position="428"/>
    </location>
</feature>
<dbReference type="InterPro" id="IPR050147">
    <property type="entry name" value="Ser/Thr_Dehydratase"/>
</dbReference>
<evidence type="ECO:0000256" key="6">
    <source>
        <dbReference type="ARBA" id="ARBA00042605"/>
    </source>
</evidence>
<dbReference type="GeneID" id="101854839"/>
<dbReference type="InterPro" id="IPR036052">
    <property type="entry name" value="TrpB-like_PALP_sf"/>
</dbReference>
<evidence type="ECO:0000256" key="1">
    <source>
        <dbReference type="ARBA" id="ARBA00001933"/>
    </source>
</evidence>
<evidence type="ECO:0000256" key="8">
    <source>
        <dbReference type="SAM" id="MobiDB-lite"/>
    </source>
</evidence>
<accession>A0ABM0K9C3</accession>
<evidence type="ECO:0000256" key="4">
    <source>
        <dbReference type="ARBA" id="ARBA00023239"/>
    </source>
</evidence>
<keyword evidence="10" id="KW-1185">Reference proteome</keyword>
<sequence length="444" mass="48284">MEMESFLSFNYEADKPFRQETVGDIKKSDDSSSASSIGSSGMEWRLWPAISATTSFPYRLLDNVESFFKSKLPSLPAPVNQLQSVANSIASGLEKLNMDIDENIVTLEQVLEAHQFLKSSPDMVRTPTLLHVQSMFTKDVKGPKSSGLSSKVDATSLHKVDLFMKMENMQTTGSFKIRGVLNQMRKVKERHGKQCKLITMSAGNYGKAFAHCVGKSSPGSACVMPQTAPAHKAKLIENMGVEVHKVDTSKLMEEVNRLVKEEGFVFCHPFDDIDLIAGYASSALEVLEDVRNPDVILVCCGGGGLVSGVAAAVSLSKVSNCRVYAVEPQTAPTMYESFKTRRPVTIPHAKSVAAGLAPPYAGSLCYKHCRWFVEDVLLVSDEEMLSAMRVLFDRGIKAEPSGCAAFAALLSGKVPDVEGKKVVVYITGGNVSCSELSDIMQDGR</sequence>